<evidence type="ECO:0000256" key="1">
    <source>
        <dbReference type="ARBA" id="ARBA00004413"/>
    </source>
</evidence>
<gene>
    <name evidence="10" type="ORF">D9V76_00415</name>
</gene>
<accession>A0A4D6Y5M1</accession>
<evidence type="ECO:0000256" key="5">
    <source>
        <dbReference type="ARBA" id="ARBA00022500"/>
    </source>
</evidence>
<sequence length="132" mass="15365">MNKVQKKDNFNKFDNDNIKKNNDKNFNKDLIDEDKRKKLNSSNNELSDEKKILFDIAINMTIELGKSKVKLKDLLNFSKGSMLFLTRKKEDPLKIFANNKLIALGEIVFLDNKYGIRIISMNDSFNYVNTPV</sequence>
<dbReference type="AlphaFoldDB" id="A0A4D6Y5M1"/>
<keyword evidence="10" id="KW-0282">Flagellum</keyword>
<comment type="subcellular location">
    <subcellularLocation>
        <location evidence="1">Cell membrane</location>
        <topology evidence="1">Peripheral membrane protein</topology>
        <orientation evidence="1">Cytoplasmic side</orientation>
    </subcellularLocation>
</comment>
<dbReference type="PRINTS" id="PR00956">
    <property type="entry name" value="FLGMOTORFLIN"/>
</dbReference>
<organism evidence="10 11">
    <name type="scientific">Buchnera aphidicola subsp. Rhopalosiphum padi</name>
    <dbReference type="NCBI Taxonomy" id="98793"/>
    <lineage>
        <taxon>Bacteria</taxon>
        <taxon>Pseudomonadati</taxon>
        <taxon>Pseudomonadota</taxon>
        <taxon>Gammaproteobacteria</taxon>
        <taxon>Enterobacterales</taxon>
        <taxon>Erwiniaceae</taxon>
        <taxon>Buchnera</taxon>
    </lineage>
</organism>
<dbReference type="RefSeq" id="WP_158336879.1">
    <property type="nucleotide sequence ID" value="NZ_CP034858.1"/>
</dbReference>
<reference evidence="10 11" key="1">
    <citation type="submission" date="2018-12" db="EMBL/GenBank/DDBJ databases">
        <authorList>
            <person name="Chong R.A."/>
        </authorList>
    </citation>
    <scope>NUCLEOTIDE SEQUENCE [LARGE SCALE GENOMIC DNA]</scope>
    <source>
        <strain evidence="10 11">Rpa</strain>
    </source>
</reference>
<evidence type="ECO:0000313" key="11">
    <source>
        <dbReference type="Proteomes" id="UP000298688"/>
    </source>
</evidence>
<keyword evidence="4" id="KW-1003">Cell membrane</keyword>
<keyword evidence="7" id="KW-0472">Membrane</keyword>
<dbReference type="EMBL" id="CP034858">
    <property type="protein sequence ID" value="QCI24737.1"/>
    <property type="molecule type" value="Genomic_DNA"/>
</dbReference>
<name>A0A4D6Y5M1_BUCRP</name>
<dbReference type="Pfam" id="PF01052">
    <property type="entry name" value="FliMN_C"/>
    <property type="match status" value="1"/>
</dbReference>
<evidence type="ECO:0000259" key="9">
    <source>
        <dbReference type="Pfam" id="PF01052"/>
    </source>
</evidence>
<keyword evidence="6" id="KW-0283">Flagellar rotation</keyword>
<dbReference type="PANTHER" id="PTHR43484:SF1">
    <property type="entry name" value="FLAGELLAR MOTOR SWITCH PROTEIN FLIN"/>
    <property type="match status" value="1"/>
</dbReference>
<evidence type="ECO:0000256" key="7">
    <source>
        <dbReference type="ARBA" id="ARBA00023136"/>
    </source>
</evidence>
<dbReference type="GO" id="GO:0071973">
    <property type="term" value="P:bacterial-type flagellum-dependent cell motility"/>
    <property type="evidence" value="ECO:0007669"/>
    <property type="project" value="InterPro"/>
</dbReference>
<dbReference type="GO" id="GO:0006935">
    <property type="term" value="P:chemotaxis"/>
    <property type="evidence" value="ECO:0007669"/>
    <property type="project" value="UniProtKB-KW"/>
</dbReference>
<evidence type="ECO:0000256" key="4">
    <source>
        <dbReference type="ARBA" id="ARBA00022475"/>
    </source>
</evidence>
<keyword evidence="5" id="KW-0145">Chemotaxis</keyword>
<keyword evidence="10" id="KW-0966">Cell projection</keyword>
<proteinExistence type="inferred from homology"/>
<dbReference type="PANTHER" id="PTHR43484">
    <property type="match status" value="1"/>
</dbReference>
<dbReference type="SUPFAM" id="SSF101801">
    <property type="entry name" value="Surface presentation of antigens (SPOA)"/>
    <property type="match status" value="1"/>
</dbReference>
<dbReference type="GO" id="GO:0005886">
    <property type="term" value="C:plasma membrane"/>
    <property type="evidence" value="ECO:0007669"/>
    <property type="project" value="UniProtKB-SubCell"/>
</dbReference>
<dbReference type="InterPro" id="IPR051469">
    <property type="entry name" value="FliN/MopA/SpaO"/>
</dbReference>
<evidence type="ECO:0000256" key="8">
    <source>
        <dbReference type="SAM" id="MobiDB-lite"/>
    </source>
</evidence>
<dbReference type="Gene3D" id="2.30.330.10">
    <property type="entry name" value="SpoA-like"/>
    <property type="match status" value="1"/>
</dbReference>
<dbReference type="Proteomes" id="UP000298688">
    <property type="component" value="Chromosome"/>
</dbReference>
<evidence type="ECO:0000313" key="10">
    <source>
        <dbReference type="EMBL" id="QCI24737.1"/>
    </source>
</evidence>
<dbReference type="InterPro" id="IPR036429">
    <property type="entry name" value="SpoA-like_sf"/>
</dbReference>
<keyword evidence="10" id="KW-0969">Cilium</keyword>
<dbReference type="GO" id="GO:0009425">
    <property type="term" value="C:bacterial-type flagellum basal body"/>
    <property type="evidence" value="ECO:0007669"/>
    <property type="project" value="InterPro"/>
</dbReference>
<dbReference type="InterPro" id="IPR001543">
    <property type="entry name" value="FliN-like_C"/>
</dbReference>
<feature type="domain" description="Flagellar motor switch protein FliN-like C-terminal" evidence="9">
    <location>
        <begin position="53"/>
        <end position="121"/>
    </location>
</feature>
<dbReference type="GO" id="GO:0003774">
    <property type="term" value="F:cytoskeletal motor activity"/>
    <property type="evidence" value="ECO:0007669"/>
    <property type="project" value="InterPro"/>
</dbReference>
<feature type="region of interest" description="Disordered" evidence="8">
    <location>
        <begin position="1"/>
        <end position="26"/>
    </location>
</feature>
<protein>
    <recommendedName>
        <fullName evidence="3">Flagellar motor switch protein FliN</fullName>
    </recommendedName>
</protein>
<reference evidence="10 11" key="2">
    <citation type="submission" date="2019-05" db="EMBL/GenBank/DDBJ databases">
        <title>Genome evolution of the obligate endosymbiont Buchnera aphidicola.</title>
        <authorList>
            <person name="Moran N.A."/>
        </authorList>
    </citation>
    <scope>NUCLEOTIDE SEQUENCE [LARGE SCALE GENOMIC DNA]</scope>
    <source>
        <strain evidence="10 11">Rpa</strain>
    </source>
</reference>
<evidence type="ECO:0000256" key="3">
    <source>
        <dbReference type="ARBA" id="ARBA00021897"/>
    </source>
</evidence>
<evidence type="ECO:0000256" key="6">
    <source>
        <dbReference type="ARBA" id="ARBA00022779"/>
    </source>
</evidence>
<dbReference type="InterPro" id="IPR001172">
    <property type="entry name" value="FliN_T3SS_HrcQb"/>
</dbReference>
<evidence type="ECO:0000256" key="2">
    <source>
        <dbReference type="ARBA" id="ARBA00009226"/>
    </source>
</evidence>
<comment type="similarity">
    <text evidence="2">Belongs to the FliN/MopA/SpaO family.</text>
</comment>
<dbReference type="OrthoDB" id="9773459at2"/>